<dbReference type="GO" id="GO:0071006">
    <property type="term" value="C:U2-type catalytic step 1 spliceosome"/>
    <property type="evidence" value="ECO:0007669"/>
    <property type="project" value="UniProtKB-UniRule"/>
</dbReference>
<keyword evidence="6" id="KW-0508">mRNA splicing</keyword>
<evidence type="ECO:0000256" key="5">
    <source>
        <dbReference type="ARBA" id="ARBA00022833"/>
    </source>
</evidence>
<name>A0AAW1PAW8_9CHLO</name>
<feature type="binding site" evidence="8">
    <location>
        <position position="81"/>
    </location>
    <ligand>
        <name>Zn(2+)</name>
        <dbReference type="ChEBI" id="CHEBI:29105"/>
    </ligand>
</feature>
<dbReference type="GO" id="GO:0046872">
    <property type="term" value="F:metal ion binding"/>
    <property type="evidence" value="ECO:0007669"/>
    <property type="project" value="UniProtKB-KW"/>
</dbReference>
<gene>
    <name evidence="10" type="ORF">WJX72_007581</name>
</gene>
<evidence type="ECO:0000256" key="6">
    <source>
        <dbReference type="ARBA" id="ARBA00023187"/>
    </source>
</evidence>
<keyword evidence="2" id="KW-0507">mRNA processing</keyword>
<dbReference type="PANTHER" id="PTHR12111:SF1">
    <property type="entry name" value="SPLICING FACTOR YJU2"/>
    <property type="match status" value="1"/>
</dbReference>
<evidence type="ECO:0000256" key="9">
    <source>
        <dbReference type="SAM" id="MobiDB-lite"/>
    </source>
</evidence>
<feature type="compositionally biased region" description="Low complexity" evidence="9">
    <location>
        <begin position="265"/>
        <end position="290"/>
    </location>
</feature>
<dbReference type="Pfam" id="PF04502">
    <property type="entry name" value="Saf4_Yju2"/>
    <property type="match status" value="2"/>
</dbReference>
<protein>
    <recommendedName>
        <fullName evidence="8">Splicing factor YJU2</fullName>
    </recommendedName>
</protein>
<keyword evidence="3 8" id="KW-0479">Metal-binding</keyword>
<keyword evidence="5 8" id="KW-0862">Zinc</keyword>
<evidence type="ECO:0000256" key="4">
    <source>
        <dbReference type="ARBA" id="ARBA00022728"/>
    </source>
</evidence>
<comment type="subunit">
    <text evidence="8">Component of the spliceosome. Present in the activated B complex, the catalytically activated B* complex which catalyzes the branching, the catalytic step 1 C complex catalyzing the exon ligation, and the postcatalytic P complex containing the ligated exons (mRNA) and the excised lariat intron.</text>
</comment>
<comment type="caution">
    <text evidence="10">The sequence shown here is derived from an EMBL/GenBank/DDBJ whole genome shotgun (WGS) entry which is preliminary data.</text>
</comment>
<evidence type="ECO:0000256" key="7">
    <source>
        <dbReference type="ARBA" id="ARBA00023242"/>
    </source>
</evidence>
<organism evidence="10 11">
    <name type="scientific">[Myrmecia] bisecta</name>
    <dbReference type="NCBI Taxonomy" id="41462"/>
    <lineage>
        <taxon>Eukaryota</taxon>
        <taxon>Viridiplantae</taxon>
        <taxon>Chlorophyta</taxon>
        <taxon>core chlorophytes</taxon>
        <taxon>Trebouxiophyceae</taxon>
        <taxon>Trebouxiales</taxon>
        <taxon>Trebouxiaceae</taxon>
        <taxon>Myrmecia</taxon>
    </lineage>
</organism>
<dbReference type="AlphaFoldDB" id="A0AAW1PAW8"/>
<evidence type="ECO:0000256" key="8">
    <source>
        <dbReference type="HAMAP-Rule" id="MF_03226"/>
    </source>
</evidence>
<keyword evidence="7 8" id="KW-0539">Nucleus</keyword>
<evidence type="ECO:0000256" key="1">
    <source>
        <dbReference type="ARBA" id="ARBA00004123"/>
    </source>
</evidence>
<accession>A0AAW1PAW8</accession>
<sequence>MGERKVLNKYYPPDFDPAKLPRGQRGNKDAQMKVRMMLPMSIRCSTCGTYMYKGTKFNMRMENVEGEDYLGLRIFRFYARCTSCAAEYTMKTDPQNSDYTMERGATCNFEPWREKDKAKIKHRKPGADCCAAEYTMKTDPQNSDYTMERGATRNFEPWREKDKAKIEAAKEREAEEAGNAMKALENRTLDSKREMDIMSALDELKSVNARHEGISTEAAIAAIKRSAEGDGEGGVDLTPEDEEAVQNMILQRTNFVKRLEDPDDLANAAGGSGSGATAAAAGPGPSSLAAIELQSDTAKAGAAPPKQAKPAAAFAVRPRQVQVVVKRKAPASAANGGSSSDANGSAAANDGPPAKKQEVAKGSESPSGDALLGLGGYGSSSSSE</sequence>
<dbReference type="InterPro" id="IPR007590">
    <property type="entry name" value="Saf4/Yju2"/>
</dbReference>
<comment type="subcellular location">
    <subcellularLocation>
        <location evidence="1 8">Nucleus</location>
    </subcellularLocation>
</comment>
<keyword evidence="4 8" id="KW-0747">Spliceosome</keyword>
<feature type="region of interest" description="Disordered" evidence="9">
    <location>
        <begin position="261"/>
        <end position="384"/>
    </location>
</feature>
<feature type="binding site" evidence="8">
    <location>
        <position position="84"/>
    </location>
    <ligand>
        <name>Zn(2+)</name>
        <dbReference type="ChEBI" id="CHEBI:29105"/>
    </ligand>
</feature>
<comment type="similarity">
    <text evidence="8">Belongs to the CWC16 family. YJU2 subfamily.</text>
</comment>
<dbReference type="PANTHER" id="PTHR12111">
    <property type="entry name" value="SPLICING FACTOR YJU2"/>
    <property type="match status" value="1"/>
</dbReference>
<reference evidence="10 11" key="1">
    <citation type="journal article" date="2024" name="Nat. Commun.">
        <title>Phylogenomics reveals the evolutionary origins of lichenization in chlorophyte algae.</title>
        <authorList>
            <person name="Puginier C."/>
            <person name="Libourel C."/>
            <person name="Otte J."/>
            <person name="Skaloud P."/>
            <person name="Haon M."/>
            <person name="Grisel S."/>
            <person name="Petersen M."/>
            <person name="Berrin J.G."/>
            <person name="Delaux P.M."/>
            <person name="Dal Grande F."/>
            <person name="Keller J."/>
        </authorList>
    </citation>
    <scope>NUCLEOTIDE SEQUENCE [LARGE SCALE GENOMIC DNA]</scope>
    <source>
        <strain evidence="10 11">SAG 2043</strain>
    </source>
</reference>
<feature type="compositionally biased region" description="Low complexity" evidence="9">
    <location>
        <begin position="298"/>
        <end position="352"/>
    </location>
</feature>
<keyword evidence="11" id="KW-1185">Reference proteome</keyword>
<dbReference type="GO" id="GO:0000349">
    <property type="term" value="P:generation of catalytic spliceosome for first transesterification step"/>
    <property type="evidence" value="ECO:0007669"/>
    <property type="project" value="UniProtKB-UniRule"/>
</dbReference>
<dbReference type="Proteomes" id="UP001489004">
    <property type="component" value="Unassembled WGS sequence"/>
</dbReference>
<evidence type="ECO:0000256" key="3">
    <source>
        <dbReference type="ARBA" id="ARBA00022723"/>
    </source>
</evidence>
<evidence type="ECO:0000256" key="2">
    <source>
        <dbReference type="ARBA" id="ARBA00022664"/>
    </source>
</evidence>
<dbReference type="HAMAP" id="MF_03226">
    <property type="entry name" value="YJU2"/>
    <property type="match status" value="1"/>
</dbReference>
<dbReference type="EMBL" id="JALJOR010000015">
    <property type="protein sequence ID" value="KAK9805609.1"/>
    <property type="molecule type" value="Genomic_DNA"/>
</dbReference>
<evidence type="ECO:0000313" key="11">
    <source>
        <dbReference type="Proteomes" id="UP001489004"/>
    </source>
</evidence>
<dbReference type="InterPro" id="IPR043701">
    <property type="entry name" value="Yju2"/>
</dbReference>
<comment type="function">
    <text evidence="8">Part of the spliceosome which catalyzes two sequential transesterification reactions, first the excision of the non-coding intron from pre-mRNA and then the ligation of the coding exons to form the mature mRNA. Plays a role in stabilizing the structure of the spliceosome catalytic core and docking of the branch helix into the active site, producing 5'-exon and lariat intron-3'-intermediates.</text>
</comment>
<proteinExistence type="inferred from homology"/>
<evidence type="ECO:0000313" key="10">
    <source>
        <dbReference type="EMBL" id="KAK9805609.1"/>
    </source>
</evidence>
<feature type="binding site" evidence="8">
    <location>
        <position position="47"/>
    </location>
    <ligand>
        <name>Zn(2+)</name>
        <dbReference type="ChEBI" id="CHEBI:29105"/>
    </ligand>
</feature>
<feature type="binding site" evidence="8">
    <location>
        <position position="44"/>
    </location>
    <ligand>
        <name>Zn(2+)</name>
        <dbReference type="ChEBI" id="CHEBI:29105"/>
    </ligand>
</feature>